<keyword evidence="2" id="KW-1185">Reference proteome</keyword>
<dbReference type="Proteomes" id="UP000190626">
    <property type="component" value="Unassembled WGS sequence"/>
</dbReference>
<protein>
    <submittedName>
        <fullName evidence="1">Uncharacterized protein</fullName>
    </submittedName>
</protein>
<reference evidence="2" key="1">
    <citation type="submission" date="2016-07" db="EMBL/GenBank/DDBJ databases">
        <authorList>
            <person name="Florea S."/>
            <person name="Webb J.S."/>
            <person name="Jaromczyk J."/>
            <person name="Schardl C.L."/>
        </authorList>
    </citation>
    <scope>NUCLEOTIDE SEQUENCE [LARGE SCALE GENOMIC DNA]</scope>
    <source>
        <strain evidence="2">CY1</strain>
    </source>
</reference>
<gene>
    <name evidence="1" type="ORF">BC351_18425</name>
</gene>
<dbReference type="EMBL" id="MBTG01000004">
    <property type="protein sequence ID" value="OPH60465.1"/>
    <property type="molecule type" value="Genomic_DNA"/>
</dbReference>
<dbReference type="RefSeq" id="WP_079409924.1">
    <property type="nucleotide sequence ID" value="NZ_MBTG01000004.1"/>
</dbReference>
<comment type="caution">
    <text evidence="1">The sequence shown here is derived from an EMBL/GenBank/DDBJ whole genome shotgun (WGS) entry which is preliminary data.</text>
</comment>
<dbReference type="AlphaFoldDB" id="A0A1V4HQP9"/>
<evidence type="ECO:0000313" key="2">
    <source>
        <dbReference type="Proteomes" id="UP000190626"/>
    </source>
</evidence>
<sequence>MKVKCLTKEINSKDYNAITVNNCYIVLSIEVYDKECSSFAKSVGNHLLYRIENDTGSVIPYPSTLFQVISGKLPRGWVVVQDQSCFKVLPESWSFDSFWESYYNDDSTTLELYKIEKESMLLEELTVNEISRTFRENDSSKIDTILYAMINHEDKRFMGIVLEYSKASLQNDSKYFSSNSLSNSLVLAFTYLSRFKIIEVEEFFIDYLAESYIQKQKLTDIINDYFASNP</sequence>
<dbReference type="OrthoDB" id="1932916at2"/>
<accession>A0A1V4HQP9</accession>
<proteinExistence type="predicted"/>
<name>A0A1V4HQP9_9BACL</name>
<evidence type="ECO:0000313" key="1">
    <source>
        <dbReference type="EMBL" id="OPH60465.1"/>
    </source>
</evidence>
<organism evidence="1 2">
    <name type="scientific">Paenibacillus ferrarius</name>
    <dbReference type="NCBI Taxonomy" id="1469647"/>
    <lineage>
        <taxon>Bacteria</taxon>
        <taxon>Bacillati</taxon>
        <taxon>Bacillota</taxon>
        <taxon>Bacilli</taxon>
        <taxon>Bacillales</taxon>
        <taxon>Paenibacillaceae</taxon>
        <taxon>Paenibacillus</taxon>
    </lineage>
</organism>